<dbReference type="Pfam" id="PF04542">
    <property type="entry name" value="Sigma70_r2"/>
    <property type="match status" value="1"/>
</dbReference>
<organism evidence="3 4">
    <name type="scientific">Nocardia yunnanensis</name>
    <dbReference type="NCBI Taxonomy" id="2382165"/>
    <lineage>
        <taxon>Bacteria</taxon>
        <taxon>Bacillati</taxon>
        <taxon>Actinomycetota</taxon>
        <taxon>Actinomycetes</taxon>
        <taxon>Mycobacteriales</taxon>
        <taxon>Nocardiaceae</taxon>
        <taxon>Nocardia</taxon>
    </lineage>
</organism>
<gene>
    <name evidence="3" type="ORF">D7D52_20350</name>
</gene>
<dbReference type="InterPro" id="IPR013325">
    <property type="entry name" value="RNA_pol_sigma_r2"/>
</dbReference>
<reference evidence="3 4" key="1">
    <citation type="submission" date="2018-09" db="EMBL/GenBank/DDBJ databases">
        <title>Nocardia yunnanensis sp. nov., an actinomycete isolated from a soil sample.</title>
        <authorList>
            <person name="Zhang J."/>
        </authorList>
    </citation>
    <scope>NUCLEOTIDE SEQUENCE [LARGE SCALE GENOMIC DNA]</scope>
    <source>
        <strain evidence="3 4">CFHS0054</strain>
    </source>
</reference>
<name>A0A386ZD58_9NOCA</name>
<feature type="region of interest" description="Disordered" evidence="1">
    <location>
        <begin position="1"/>
        <end position="55"/>
    </location>
</feature>
<dbReference type="Proteomes" id="UP000267164">
    <property type="component" value="Chromosome"/>
</dbReference>
<dbReference type="SUPFAM" id="SSF88946">
    <property type="entry name" value="Sigma2 domain of RNA polymerase sigma factors"/>
    <property type="match status" value="1"/>
</dbReference>
<dbReference type="Gene3D" id="1.10.10.10">
    <property type="entry name" value="Winged helix-like DNA-binding domain superfamily/Winged helix DNA-binding domain"/>
    <property type="match status" value="1"/>
</dbReference>
<evidence type="ECO:0000313" key="4">
    <source>
        <dbReference type="Proteomes" id="UP000267164"/>
    </source>
</evidence>
<dbReference type="GO" id="GO:0003700">
    <property type="term" value="F:DNA-binding transcription factor activity"/>
    <property type="evidence" value="ECO:0007669"/>
    <property type="project" value="InterPro"/>
</dbReference>
<feature type="domain" description="RNA polymerase sigma-70 region 2" evidence="2">
    <location>
        <begin position="83"/>
        <end position="148"/>
    </location>
</feature>
<dbReference type="SUPFAM" id="SSF88659">
    <property type="entry name" value="Sigma3 and sigma4 domains of RNA polymerase sigma factors"/>
    <property type="match status" value="1"/>
</dbReference>
<dbReference type="OrthoDB" id="9804285at2"/>
<dbReference type="InterPro" id="IPR013324">
    <property type="entry name" value="RNA_pol_sigma_r3/r4-like"/>
</dbReference>
<protein>
    <recommendedName>
        <fullName evidence="2">RNA polymerase sigma-70 region 2 domain-containing protein</fullName>
    </recommendedName>
</protein>
<dbReference type="InterPro" id="IPR036388">
    <property type="entry name" value="WH-like_DNA-bd_sf"/>
</dbReference>
<dbReference type="AlphaFoldDB" id="A0A386ZD58"/>
<dbReference type="GO" id="GO:0006352">
    <property type="term" value="P:DNA-templated transcription initiation"/>
    <property type="evidence" value="ECO:0007669"/>
    <property type="project" value="InterPro"/>
</dbReference>
<evidence type="ECO:0000256" key="1">
    <source>
        <dbReference type="SAM" id="MobiDB-lite"/>
    </source>
</evidence>
<evidence type="ECO:0000313" key="3">
    <source>
        <dbReference type="EMBL" id="AYF75802.1"/>
    </source>
</evidence>
<keyword evidence="4" id="KW-1185">Reference proteome</keyword>
<dbReference type="InterPro" id="IPR007627">
    <property type="entry name" value="RNA_pol_sigma70_r2"/>
</dbReference>
<dbReference type="EMBL" id="CP032568">
    <property type="protein sequence ID" value="AYF75802.1"/>
    <property type="molecule type" value="Genomic_DNA"/>
</dbReference>
<accession>A0A386ZD58</accession>
<dbReference type="KEGG" id="nyu:D7D52_20350"/>
<proteinExistence type="predicted"/>
<evidence type="ECO:0000259" key="2">
    <source>
        <dbReference type="Pfam" id="PF04542"/>
    </source>
</evidence>
<dbReference type="Gene3D" id="1.20.120.1810">
    <property type="match status" value="1"/>
</dbReference>
<sequence>MISGHAGACRWWPPPLPESVPSRPGIPSTSAETEAQPMSDKSPPTSTTTLDERRGTDDIEPLLVRLAARALDDEQRDALRDELIGRCLPLAEYIASKLAVHGENFDEIRRCARARMVLAVDRFDPDRDAPFMAFAVRAIVATVRQRRRGCSGASWVPHPLEGIGPAIGPAIDTLVQRLGRMPTAREIADEIGADPLVVTRAMVNRR</sequence>